<dbReference type="GO" id="GO:0051287">
    <property type="term" value="F:NAD binding"/>
    <property type="evidence" value="ECO:0007669"/>
    <property type="project" value="InterPro"/>
</dbReference>
<dbReference type="Pfam" id="PF00044">
    <property type="entry name" value="Gp_dh_N"/>
    <property type="match status" value="1"/>
</dbReference>
<accession>A0AAU8GXM7</accession>
<dbReference type="GO" id="GO:0050661">
    <property type="term" value="F:NADP binding"/>
    <property type="evidence" value="ECO:0007669"/>
    <property type="project" value="InterPro"/>
</dbReference>
<dbReference type="GO" id="GO:0016620">
    <property type="term" value="F:oxidoreductase activity, acting on the aldehyde or oxo group of donors, NAD or NADP as acceptor"/>
    <property type="evidence" value="ECO:0007669"/>
    <property type="project" value="InterPro"/>
</dbReference>
<dbReference type="Gene3D" id="3.40.50.720">
    <property type="entry name" value="NAD(P)-binding Rossmann-like Domain"/>
    <property type="match status" value="1"/>
</dbReference>
<dbReference type="GO" id="GO:0006006">
    <property type="term" value="P:glucose metabolic process"/>
    <property type="evidence" value="ECO:0007669"/>
    <property type="project" value="InterPro"/>
</dbReference>
<dbReference type="KEGG" id="taut:V4D30_03115"/>
<gene>
    <name evidence="10" type="primary">gap</name>
    <name evidence="10" type="ORF">V4D30_03115</name>
</gene>
<name>A0AAU8GXM7_9BACT</name>
<dbReference type="CDD" id="cd18126">
    <property type="entry name" value="GAPDH_I_C"/>
    <property type="match status" value="1"/>
</dbReference>
<protein>
    <submittedName>
        <fullName evidence="10">Type I glyceraldehyde-3-phosphate dehydrogenase</fullName>
    </submittedName>
</protein>
<evidence type="ECO:0000256" key="3">
    <source>
        <dbReference type="ARBA" id="ARBA00023002"/>
    </source>
</evidence>
<feature type="binding site" evidence="5">
    <location>
        <begin position="210"/>
        <end position="211"/>
    </location>
    <ligand>
        <name>D-glyceraldehyde 3-phosphate</name>
        <dbReference type="ChEBI" id="CHEBI:59776"/>
    </ligand>
</feature>
<dbReference type="SUPFAM" id="SSF51735">
    <property type="entry name" value="NAD(P)-binding Rossmann-fold domains"/>
    <property type="match status" value="1"/>
</dbReference>
<keyword evidence="6" id="KW-0547">Nucleotide-binding</keyword>
<proteinExistence type="inferred from homology"/>
<dbReference type="InterPro" id="IPR020831">
    <property type="entry name" value="GlycerAld/Erythrose_P_DH"/>
</dbReference>
<sequence>MRVAINGFGRIGRLVTRIFFDENPGNIDLVAVNSSKNTEMLAYLLKHDSVYGEFNKEVSYDSDFIMVSGKKIKIIEERQDLTKLPWKELEIDLVVEATGKFKKKEDAYKHIEAGAKRVIITAPSTEADIMVVYGINHDIIKPEHRIISAASCTTNCVAPVCKVLEEFEILDGFITTVHAYTSDQRLLDGTHKKDMRRARAAALNIVPTSTGVGKALSYIFPHLEGKISATSIRVPVPTGSIVDFSVRLQKNPSLEEIKEKFIYYENNSLKNVLKYTEEPVVSTDIIGMKYSSIVDGLLSSKTGDIYKIFSWYDNEYGYSFRIVDLIKFLAKGG</sequence>
<keyword evidence="6" id="KW-0520">NAD</keyword>
<dbReference type="PRINTS" id="PR00078">
    <property type="entry name" value="G3PDHDRGNASE"/>
</dbReference>
<feature type="binding site" evidence="5">
    <location>
        <position position="181"/>
    </location>
    <ligand>
        <name>D-glyceraldehyde 3-phosphate</name>
        <dbReference type="ChEBI" id="CHEBI:59776"/>
    </ligand>
</feature>
<dbReference type="RefSeq" id="WP_353684796.1">
    <property type="nucleotide sequence ID" value="NZ_CP144373.1"/>
</dbReference>
<comment type="subunit">
    <text evidence="2">Homotetramer.</text>
</comment>
<dbReference type="Pfam" id="PF02800">
    <property type="entry name" value="Gp_dh_C"/>
    <property type="match status" value="1"/>
</dbReference>
<organism evidence="10">
    <name type="scientific">Thermodesulfovibrio autotrophicus</name>
    <dbReference type="NCBI Taxonomy" id="3118333"/>
    <lineage>
        <taxon>Bacteria</taxon>
        <taxon>Pseudomonadati</taxon>
        <taxon>Nitrospirota</taxon>
        <taxon>Thermodesulfovibrionia</taxon>
        <taxon>Thermodesulfovibrionales</taxon>
        <taxon>Thermodesulfovibrionaceae</taxon>
        <taxon>Thermodesulfovibrio</taxon>
    </lineage>
</organism>
<evidence type="ECO:0000259" key="9">
    <source>
        <dbReference type="SMART" id="SM00846"/>
    </source>
</evidence>
<evidence type="ECO:0000256" key="5">
    <source>
        <dbReference type="PIRSR" id="PIRSR000149-2"/>
    </source>
</evidence>
<evidence type="ECO:0000256" key="8">
    <source>
        <dbReference type="RuleBase" id="RU000397"/>
    </source>
</evidence>
<dbReference type="InterPro" id="IPR036291">
    <property type="entry name" value="NAD(P)-bd_dom_sf"/>
</dbReference>
<dbReference type="InterPro" id="IPR020828">
    <property type="entry name" value="GlycerAld_3-P_DH_NAD(P)-bd"/>
</dbReference>
<dbReference type="NCBIfam" id="TIGR01534">
    <property type="entry name" value="GAPDH-I"/>
    <property type="match status" value="1"/>
</dbReference>
<keyword evidence="3" id="KW-0560">Oxidoreductase</keyword>
<dbReference type="SMART" id="SM00846">
    <property type="entry name" value="Gp_dh_N"/>
    <property type="match status" value="1"/>
</dbReference>
<dbReference type="InterPro" id="IPR020829">
    <property type="entry name" value="GlycerAld_3-P_DH_cat"/>
</dbReference>
<feature type="binding site" evidence="6">
    <location>
        <begin position="10"/>
        <end position="11"/>
    </location>
    <ligand>
        <name>NAD(+)</name>
        <dbReference type="ChEBI" id="CHEBI:57540"/>
    </ligand>
</feature>
<dbReference type="Gene3D" id="3.30.360.10">
    <property type="entry name" value="Dihydrodipicolinate Reductase, domain 2"/>
    <property type="match status" value="1"/>
</dbReference>
<feature type="binding site" evidence="6">
    <location>
        <position position="314"/>
    </location>
    <ligand>
        <name>NAD(+)</name>
        <dbReference type="ChEBI" id="CHEBI:57540"/>
    </ligand>
</feature>
<feature type="binding site" evidence="5">
    <location>
        <begin position="151"/>
        <end position="153"/>
    </location>
    <ligand>
        <name>D-glyceraldehyde 3-phosphate</name>
        <dbReference type="ChEBI" id="CHEBI:59776"/>
    </ligand>
</feature>
<evidence type="ECO:0000313" key="10">
    <source>
        <dbReference type="EMBL" id="XCH47273.1"/>
    </source>
</evidence>
<evidence type="ECO:0000256" key="4">
    <source>
        <dbReference type="PIRSR" id="PIRSR000149-1"/>
    </source>
</evidence>
<dbReference type="CDD" id="cd05214">
    <property type="entry name" value="GAPDH_I_N"/>
    <property type="match status" value="1"/>
</dbReference>
<comment type="similarity">
    <text evidence="1 8">Belongs to the glyceraldehyde-3-phosphate dehydrogenase family.</text>
</comment>
<reference evidence="10" key="1">
    <citation type="submission" date="2024-01" db="EMBL/GenBank/DDBJ databases">
        <title>The first autotrophic representatives of the genus Thermodesulfovibrio.</title>
        <authorList>
            <person name="Maltseva A.I."/>
            <person name="Elcheninov A.G."/>
            <person name="Kublanov I.V."/>
            <person name="Lebedinsky A.V."/>
            <person name="Frolov E.N."/>
        </authorList>
    </citation>
    <scope>NUCLEOTIDE SEQUENCE</scope>
    <source>
        <strain evidence="10">3907-1M</strain>
    </source>
</reference>
<dbReference type="PIRSF" id="PIRSF000149">
    <property type="entry name" value="GAP_DH"/>
    <property type="match status" value="1"/>
</dbReference>
<evidence type="ECO:0000256" key="1">
    <source>
        <dbReference type="ARBA" id="ARBA00007406"/>
    </source>
</evidence>
<evidence type="ECO:0000256" key="6">
    <source>
        <dbReference type="PIRSR" id="PIRSR000149-3"/>
    </source>
</evidence>
<feature type="active site" description="Nucleophile" evidence="4">
    <location>
        <position position="152"/>
    </location>
</feature>
<dbReference type="InterPro" id="IPR006424">
    <property type="entry name" value="Glyceraldehyde-3-P_DH_1"/>
</dbReference>
<dbReference type="SUPFAM" id="SSF55347">
    <property type="entry name" value="Glyceraldehyde-3-phosphate dehydrogenase-like, C-terminal domain"/>
    <property type="match status" value="1"/>
</dbReference>
<feature type="binding site" evidence="5">
    <location>
        <position position="233"/>
    </location>
    <ligand>
        <name>D-glyceraldehyde 3-phosphate</name>
        <dbReference type="ChEBI" id="CHEBI:59776"/>
    </ligand>
</feature>
<feature type="site" description="Activates thiol group during catalysis" evidence="7">
    <location>
        <position position="178"/>
    </location>
</feature>
<evidence type="ECO:0000256" key="7">
    <source>
        <dbReference type="PIRSR" id="PIRSR000149-4"/>
    </source>
</evidence>
<feature type="binding site" evidence="6">
    <location>
        <position position="121"/>
    </location>
    <ligand>
        <name>NAD(+)</name>
        <dbReference type="ChEBI" id="CHEBI:57540"/>
    </ligand>
</feature>
<dbReference type="AlphaFoldDB" id="A0AAU8GXM7"/>
<dbReference type="EMBL" id="CP144373">
    <property type="protein sequence ID" value="XCH47273.1"/>
    <property type="molecule type" value="Genomic_DNA"/>
</dbReference>
<dbReference type="PANTHER" id="PTHR43148">
    <property type="entry name" value="GLYCERALDEHYDE-3-PHOSPHATE DEHYDROGENASE 2"/>
    <property type="match status" value="1"/>
</dbReference>
<dbReference type="FunFam" id="3.40.50.720:FF:000001">
    <property type="entry name" value="Glyceraldehyde-3-phosphate dehydrogenase"/>
    <property type="match status" value="1"/>
</dbReference>
<dbReference type="FunFam" id="3.30.360.10:FF:000002">
    <property type="entry name" value="Glyceraldehyde-3-phosphate dehydrogenase"/>
    <property type="match status" value="1"/>
</dbReference>
<evidence type="ECO:0000256" key="2">
    <source>
        <dbReference type="ARBA" id="ARBA00011881"/>
    </source>
</evidence>
<feature type="domain" description="Glyceraldehyde 3-phosphate dehydrogenase NAD(P) binding" evidence="9">
    <location>
        <begin position="1"/>
        <end position="152"/>
    </location>
</feature>